<dbReference type="PANTHER" id="PTHR23117:SF13">
    <property type="entry name" value="GUANYLATE KINASE"/>
    <property type="match status" value="1"/>
</dbReference>
<dbReference type="Gene3D" id="3.40.50.300">
    <property type="entry name" value="P-loop containing nucleotide triphosphate hydrolases"/>
    <property type="match status" value="1"/>
</dbReference>
<evidence type="ECO:0000313" key="14">
    <source>
        <dbReference type="Proteomes" id="UP000294902"/>
    </source>
</evidence>
<evidence type="ECO:0000256" key="1">
    <source>
        <dbReference type="ARBA" id="ARBA00003531"/>
    </source>
</evidence>
<dbReference type="EMBL" id="SMAL01000001">
    <property type="protein sequence ID" value="TCT16939.1"/>
    <property type="molecule type" value="Genomic_DNA"/>
</dbReference>
<evidence type="ECO:0000256" key="7">
    <source>
        <dbReference type="ARBA" id="ARBA00022777"/>
    </source>
</evidence>
<proteinExistence type="inferred from homology"/>
<keyword evidence="7 11" id="KW-0418">Kinase</keyword>
<dbReference type="InterPro" id="IPR008145">
    <property type="entry name" value="GK/Ca_channel_bsu"/>
</dbReference>
<evidence type="ECO:0000313" key="13">
    <source>
        <dbReference type="EMBL" id="TCT16939.1"/>
    </source>
</evidence>
<evidence type="ECO:0000256" key="5">
    <source>
        <dbReference type="ARBA" id="ARBA00022679"/>
    </source>
</evidence>
<dbReference type="Pfam" id="PF00625">
    <property type="entry name" value="Guanylate_kin"/>
    <property type="match status" value="1"/>
</dbReference>
<protein>
    <recommendedName>
        <fullName evidence="4 11">Guanylate kinase</fullName>
        <ecNumber evidence="3 11">2.7.4.8</ecNumber>
    </recommendedName>
    <alternativeName>
        <fullName evidence="9 11">GMP kinase</fullName>
    </alternativeName>
</protein>
<gene>
    <name evidence="11" type="primary">gmk</name>
    <name evidence="13" type="ORF">EDC18_101235</name>
</gene>
<dbReference type="Gene3D" id="3.30.63.10">
    <property type="entry name" value="Guanylate Kinase phosphate binding domain"/>
    <property type="match status" value="1"/>
</dbReference>
<dbReference type="SMART" id="SM00072">
    <property type="entry name" value="GuKc"/>
    <property type="match status" value="1"/>
</dbReference>
<dbReference type="PROSITE" id="PS50052">
    <property type="entry name" value="GUANYLATE_KINASE_2"/>
    <property type="match status" value="1"/>
</dbReference>
<dbReference type="NCBIfam" id="TIGR03263">
    <property type="entry name" value="guanyl_kin"/>
    <property type="match status" value="1"/>
</dbReference>
<dbReference type="CDD" id="cd00071">
    <property type="entry name" value="GMPK"/>
    <property type="match status" value="1"/>
</dbReference>
<dbReference type="InterPro" id="IPR008144">
    <property type="entry name" value="Guanylate_kin-like_dom"/>
</dbReference>
<dbReference type="RefSeq" id="WP_132249420.1">
    <property type="nucleotide sequence ID" value="NZ_SMAL01000001.1"/>
</dbReference>
<evidence type="ECO:0000256" key="10">
    <source>
        <dbReference type="ARBA" id="ARBA00048594"/>
    </source>
</evidence>
<dbReference type="SUPFAM" id="SSF52540">
    <property type="entry name" value="P-loop containing nucleoside triphosphate hydrolases"/>
    <property type="match status" value="1"/>
</dbReference>
<comment type="subcellular location">
    <subcellularLocation>
        <location evidence="11">Cytoplasm</location>
    </subcellularLocation>
</comment>
<organism evidence="13 14">
    <name type="scientific">Natranaerovirga pectinivora</name>
    <dbReference type="NCBI Taxonomy" id="682400"/>
    <lineage>
        <taxon>Bacteria</taxon>
        <taxon>Bacillati</taxon>
        <taxon>Bacillota</taxon>
        <taxon>Clostridia</taxon>
        <taxon>Lachnospirales</taxon>
        <taxon>Natranaerovirgaceae</taxon>
        <taxon>Natranaerovirga</taxon>
    </lineage>
</organism>
<name>A0A4V2V0M7_9FIRM</name>
<evidence type="ECO:0000256" key="8">
    <source>
        <dbReference type="ARBA" id="ARBA00022840"/>
    </source>
</evidence>
<dbReference type="EC" id="2.7.4.8" evidence="3 11"/>
<keyword evidence="5 11" id="KW-0808">Transferase</keyword>
<comment type="function">
    <text evidence="1 11">Essential for recycling GMP and indirectly, cGMP.</text>
</comment>
<dbReference type="AlphaFoldDB" id="A0A4V2V0M7"/>
<evidence type="ECO:0000259" key="12">
    <source>
        <dbReference type="PROSITE" id="PS50052"/>
    </source>
</evidence>
<dbReference type="InterPro" id="IPR027417">
    <property type="entry name" value="P-loop_NTPase"/>
</dbReference>
<evidence type="ECO:0000256" key="11">
    <source>
        <dbReference type="HAMAP-Rule" id="MF_00328"/>
    </source>
</evidence>
<evidence type="ECO:0000256" key="6">
    <source>
        <dbReference type="ARBA" id="ARBA00022741"/>
    </source>
</evidence>
<keyword evidence="11" id="KW-0963">Cytoplasm</keyword>
<keyword evidence="8 11" id="KW-0067">ATP-binding</keyword>
<sequence>MKNKKGLLIIISGFSGSGKGTIIKKLIEDYNYCVSISATTRQPRDYEEHGREYFFSSKDEFLNMINNNELIEWAEYCNNYYGTPKKYVEEKLQEGQDVILEIEMEGALLVKEKHPDAVLIFITPPTIDELKSRLIGRGTESEEVINLRLNKSFEEADVIEKYDYLIINDDLDTCVKDITTTINMERNKAARNNEFIDLLKIELNKMIKGED</sequence>
<dbReference type="FunFam" id="3.30.63.10:FF:000002">
    <property type="entry name" value="Guanylate kinase 1"/>
    <property type="match status" value="1"/>
</dbReference>
<dbReference type="OrthoDB" id="9808150at2"/>
<accession>A0A4V2V0M7</accession>
<comment type="catalytic activity">
    <reaction evidence="10 11">
        <text>GMP + ATP = GDP + ADP</text>
        <dbReference type="Rhea" id="RHEA:20780"/>
        <dbReference type="ChEBI" id="CHEBI:30616"/>
        <dbReference type="ChEBI" id="CHEBI:58115"/>
        <dbReference type="ChEBI" id="CHEBI:58189"/>
        <dbReference type="ChEBI" id="CHEBI:456216"/>
        <dbReference type="EC" id="2.7.4.8"/>
    </reaction>
</comment>
<evidence type="ECO:0000256" key="9">
    <source>
        <dbReference type="ARBA" id="ARBA00030128"/>
    </source>
</evidence>
<evidence type="ECO:0000256" key="2">
    <source>
        <dbReference type="ARBA" id="ARBA00005790"/>
    </source>
</evidence>
<dbReference type="GO" id="GO:0005829">
    <property type="term" value="C:cytosol"/>
    <property type="evidence" value="ECO:0007669"/>
    <property type="project" value="TreeGrafter"/>
</dbReference>
<comment type="caution">
    <text evidence="13">The sequence shown here is derived from an EMBL/GenBank/DDBJ whole genome shotgun (WGS) entry which is preliminary data.</text>
</comment>
<feature type="domain" description="Guanylate kinase-like" evidence="12">
    <location>
        <begin position="6"/>
        <end position="183"/>
    </location>
</feature>
<reference evidence="13 14" key="1">
    <citation type="submission" date="2019-03" db="EMBL/GenBank/DDBJ databases">
        <title>Genomic Encyclopedia of Type Strains, Phase IV (KMG-IV): sequencing the most valuable type-strain genomes for metagenomic binning, comparative biology and taxonomic classification.</title>
        <authorList>
            <person name="Goeker M."/>
        </authorList>
    </citation>
    <scope>NUCLEOTIDE SEQUENCE [LARGE SCALE GENOMIC DNA]</scope>
    <source>
        <strain evidence="13 14">DSM 24629</strain>
    </source>
</reference>
<dbReference type="Proteomes" id="UP000294902">
    <property type="component" value="Unassembled WGS sequence"/>
</dbReference>
<dbReference type="InterPro" id="IPR017665">
    <property type="entry name" value="Guanylate_kinase"/>
</dbReference>
<evidence type="ECO:0000256" key="4">
    <source>
        <dbReference type="ARBA" id="ARBA00016296"/>
    </source>
</evidence>
<evidence type="ECO:0000256" key="3">
    <source>
        <dbReference type="ARBA" id="ARBA00012961"/>
    </source>
</evidence>
<dbReference type="GO" id="GO:0004385">
    <property type="term" value="F:GMP kinase activity"/>
    <property type="evidence" value="ECO:0007669"/>
    <property type="project" value="UniProtKB-UniRule"/>
</dbReference>
<keyword evidence="14" id="KW-1185">Reference proteome</keyword>
<dbReference type="PANTHER" id="PTHR23117">
    <property type="entry name" value="GUANYLATE KINASE-RELATED"/>
    <property type="match status" value="1"/>
</dbReference>
<comment type="similarity">
    <text evidence="2 11">Belongs to the guanylate kinase family.</text>
</comment>
<feature type="binding site" evidence="11">
    <location>
        <begin position="13"/>
        <end position="20"/>
    </location>
    <ligand>
        <name>ATP</name>
        <dbReference type="ChEBI" id="CHEBI:30616"/>
    </ligand>
</feature>
<dbReference type="HAMAP" id="MF_00328">
    <property type="entry name" value="Guanylate_kinase"/>
    <property type="match status" value="1"/>
</dbReference>
<keyword evidence="6 11" id="KW-0547">Nucleotide-binding</keyword>
<dbReference type="GO" id="GO:0005524">
    <property type="term" value="F:ATP binding"/>
    <property type="evidence" value="ECO:0007669"/>
    <property type="project" value="UniProtKB-UniRule"/>
</dbReference>